<dbReference type="InterPro" id="IPR023198">
    <property type="entry name" value="PGP-like_dom2"/>
</dbReference>
<evidence type="ECO:0000313" key="2">
    <source>
        <dbReference type="Proteomes" id="UP000076715"/>
    </source>
</evidence>
<evidence type="ECO:0000313" key="1">
    <source>
        <dbReference type="EMBL" id="KZS41086.1"/>
    </source>
</evidence>
<protein>
    <recommendedName>
        <fullName evidence="3">HAD family hydrolase</fullName>
    </recommendedName>
</protein>
<dbReference type="PANTHER" id="PTHR43611">
    <property type="entry name" value="ALPHA-D-GLUCOSE 1-PHOSPHATE PHOSPHATASE"/>
    <property type="match status" value="1"/>
</dbReference>
<dbReference type="PANTHER" id="PTHR43611:SF3">
    <property type="entry name" value="FLAVIN MONONUCLEOTIDE HYDROLASE 1, CHLOROPLATIC"/>
    <property type="match status" value="1"/>
</dbReference>
<dbReference type="NCBIfam" id="TIGR01509">
    <property type="entry name" value="HAD-SF-IA-v3"/>
    <property type="match status" value="1"/>
</dbReference>
<dbReference type="AlphaFoldDB" id="A0A162FC72"/>
<organism evidence="1 2">
    <name type="scientific">Aquimarina aggregata</name>
    <dbReference type="NCBI Taxonomy" id="1642818"/>
    <lineage>
        <taxon>Bacteria</taxon>
        <taxon>Pseudomonadati</taxon>
        <taxon>Bacteroidota</taxon>
        <taxon>Flavobacteriia</taxon>
        <taxon>Flavobacteriales</taxon>
        <taxon>Flavobacteriaceae</taxon>
        <taxon>Aquimarina</taxon>
    </lineage>
</organism>
<dbReference type="InterPro" id="IPR041492">
    <property type="entry name" value="HAD_2"/>
</dbReference>
<dbReference type="STRING" id="1642818.AWE51_23310"/>
<dbReference type="InterPro" id="IPR023214">
    <property type="entry name" value="HAD_sf"/>
</dbReference>
<keyword evidence="2" id="KW-1185">Reference proteome</keyword>
<dbReference type="SFLD" id="SFLDG01129">
    <property type="entry name" value="C1.5:_HAD__Beta-PGM__Phosphata"/>
    <property type="match status" value="1"/>
</dbReference>
<reference evidence="1 2" key="1">
    <citation type="submission" date="2016-01" db="EMBL/GenBank/DDBJ databases">
        <title>The draft genome sequence of Aquimarina sp. RZW4-3-2.</title>
        <authorList>
            <person name="Wang Y."/>
        </authorList>
    </citation>
    <scope>NUCLEOTIDE SEQUENCE [LARGE SCALE GENOMIC DNA]</scope>
    <source>
        <strain evidence="1 2">RZW4-3-2</strain>
    </source>
</reference>
<dbReference type="Gene3D" id="3.40.50.1000">
    <property type="entry name" value="HAD superfamily/HAD-like"/>
    <property type="match status" value="1"/>
</dbReference>
<dbReference type="SUPFAM" id="SSF56784">
    <property type="entry name" value="HAD-like"/>
    <property type="match status" value="1"/>
</dbReference>
<dbReference type="Gene3D" id="1.10.150.240">
    <property type="entry name" value="Putative phosphatase, domain 2"/>
    <property type="match status" value="1"/>
</dbReference>
<dbReference type="EMBL" id="LQRT01000007">
    <property type="protein sequence ID" value="KZS41086.1"/>
    <property type="molecule type" value="Genomic_DNA"/>
</dbReference>
<dbReference type="Pfam" id="PF13419">
    <property type="entry name" value="HAD_2"/>
    <property type="match status" value="1"/>
</dbReference>
<dbReference type="SMR" id="A0A162FC72"/>
<dbReference type="Proteomes" id="UP000076715">
    <property type="component" value="Unassembled WGS sequence"/>
</dbReference>
<name>A0A162FC72_9FLAO</name>
<gene>
    <name evidence="1" type="ORF">AWE51_23310</name>
</gene>
<dbReference type="OrthoDB" id="9797415at2"/>
<dbReference type="RefSeq" id="WP_066312843.1">
    <property type="nucleotide sequence ID" value="NZ_LQRT01000007.1"/>
</dbReference>
<dbReference type="InterPro" id="IPR006439">
    <property type="entry name" value="HAD-SF_hydro_IA"/>
</dbReference>
<sequence>MKELELNQIDDLKNILTNYDNIIFDIGDVILNWNSKNETHDLRQIIKHPIWKDYEKGILKKENAFTLLSSEINIPYITLERLVNKGMKSVTVNQPMVRLLKELKQLNKKLICLTNMDKNSFFYLFSEFDFWQYFEFVYVSSLLSMSKPNIRVFQYVIDNAHLDPNKTIFLDDKTSNLEIARKLGIHTFNVKNYDYQLNKVNISTDLSTSSELLNLLERKKKGNAYLHGHLLQSPFCKSYISKDIELTKGKEFSKEIFSTIVILHTNSSLPKEIVEAMTHEINAHNQNNFRWCFYKEEARPENFPDDLDTTSMILSFLLKNQKVTKKMILPVVHEMLSNRNEEGIIQVYFDKNRPRIDAAVAVNVLYLMYQIGYANEEDLKATKNYIYDFLIHQEYLKGTRYYPSPDVFLFFLSRLVSDFPDQFKSLTSELKSNLISRIDATVHPLDRALRVISLKKFGIINRLDFIKLLETQLHDGGWPMNGLFIAAKSKEYFGSRELTSSFAMEAIETML</sequence>
<evidence type="ECO:0008006" key="3">
    <source>
        <dbReference type="Google" id="ProtNLM"/>
    </source>
</evidence>
<dbReference type="SFLD" id="SFLDS00003">
    <property type="entry name" value="Haloacid_Dehalogenase"/>
    <property type="match status" value="1"/>
</dbReference>
<accession>A0A162FC72</accession>
<dbReference type="InterPro" id="IPR036412">
    <property type="entry name" value="HAD-like_sf"/>
</dbReference>
<proteinExistence type="predicted"/>
<comment type="caution">
    <text evidence="1">The sequence shown here is derived from an EMBL/GenBank/DDBJ whole genome shotgun (WGS) entry which is preliminary data.</text>
</comment>